<sequence>MKLSDVATIKTNFPDADFWLIRRGSLKTVGLPSYEFNPESIGIKVTRTDLVLSRYLYYCFLNLHNSGIWEPLATGTLSLVNIKVSDVKEIVLKPR</sequence>
<name>A0A518XJY7_9GAMM</name>
<gene>
    <name evidence="1" type="ORF">D8B20_21450</name>
</gene>
<proteinExistence type="predicted"/>
<evidence type="ECO:0000313" key="1">
    <source>
        <dbReference type="EMBL" id="QDY44495.1"/>
    </source>
</evidence>
<dbReference type="Proteomes" id="UP000319411">
    <property type="component" value="Plasmid unnamed3"/>
</dbReference>
<dbReference type="AlphaFoldDB" id="A0A518XJY7"/>
<accession>A0A518XJY7</accession>
<dbReference type="RefSeq" id="WP_145892127.1">
    <property type="nucleotide sequence ID" value="NZ_CP032705.1"/>
</dbReference>
<geneLocation type="plasmid" evidence="1 2">
    <name>unnamed3</name>
</geneLocation>
<protein>
    <recommendedName>
        <fullName evidence="3">Restriction endonuclease subunit S</fullName>
    </recommendedName>
</protein>
<dbReference type="SUPFAM" id="SSF116734">
    <property type="entry name" value="DNA methylase specificity domain"/>
    <property type="match status" value="1"/>
</dbReference>
<dbReference type="OrthoDB" id="6543571at2"/>
<dbReference type="KEGG" id="pdis:D8B20_21450"/>
<evidence type="ECO:0008006" key="3">
    <source>
        <dbReference type="Google" id="ProtNLM"/>
    </source>
</evidence>
<organism evidence="1 2">
    <name type="scientific">Candidatus Pantoea soli</name>
    <dbReference type="NCBI Taxonomy" id="3098669"/>
    <lineage>
        <taxon>Bacteria</taxon>
        <taxon>Pseudomonadati</taxon>
        <taxon>Pseudomonadota</taxon>
        <taxon>Gammaproteobacteria</taxon>
        <taxon>Enterobacterales</taxon>
        <taxon>Erwiniaceae</taxon>
        <taxon>Pantoea</taxon>
    </lineage>
</organism>
<dbReference type="EMBL" id="CP032705">
    <property type="protein sequence ID" value="QDY44495.1"/>
    <property type="molecule type" value="Genomic_DNA"/>
</dbReference>
<keyword evidence="2" id="KW-1185">Reference proteome</keyword>
<reference evidence="1 2" key="1">
    <citation type="submission" date="2018-10" db="EMBL/GenBank/DDBJ databases">
        <title>Genome Sequencing of Pantoea dispersa DSM 32899.</title>
        <authorList>
            <person name="Nawrath M."/>
            <person name="Ottenheim C."/>
            <person name="Wilm A."/>
            <person name="Zimmermann W."/>
            <person name="Wu J.C."/>
        </authorList>
    </citation>
    <scope>NUCLEOTIDE SEQUENCE [LARGE SCALE GENOMIC DNA]</scope>
    <source>
        <strain evidence="1 2">DSM 32899</strain>
        <plasmid evidence="1 2">unnamed3</plasmid>
    </source>
</reference>
<keyword evidence="1" id="KW-0614">Plasmid</keyword>
<evidence type="ECO:0000313" key="2">
    <source>
        <dbReference type="Proteomes" id="UP000319411"/>
    </source>
</evidence>